<dbReference type="Proteomes" id="UP000280834">
    <property type="component" value="Unassembled WGS sequence"/>
</dbReference>
<sequence>MLSSETLSEMNQYDGSAHIKDLSQNDFIVCNRKEQVSVCIQIRRIPLHIGK</sequence>
<keyword evidence="2" id="KW-1185">Reference proteome</keyword>
<reference evidence="1 2" key="1">
    <citation type="submission" date="2018-11" db="EMBL/GenBank/DDBJ databases">
        <authorList>
            <consortium name="Pathogen Informatics"/>
        </authorList>
    </citation>
    <scope>NUCLEOTIDE SEQUENCE [LARGE SCALE GENOMIC DNA]</scope>
</reference>
<gene>
    <name evidence="1" type="ORF">BTMF_LOCUS2707</name>
</gene>
<evidence type="ECO:0000313" key="2">
    <source>
        <dbReference type="Proteomes" id="UP000280834"/>
    </source>
</evidence>
<protein>
    <submittedName>
        <fullName evidence="1">Uncharacterized protein</fullName>
    </submittedName>
</protein>
<accession>A0A3P7SUN0</accession>
<name>A0A3P7SUN0_9BILA</name>
<organism evidence="1 2">
    <name type="scientific">Brugia timori</name>
    <dbReference type="NCBI Taxonomy" id="42155"/>
    <lineage>
        <taxon>Eukaryota</taxon>
        <taxon>Metazoa</taxon>
        <taxon>Ecdysozoa</taxon>
        <taxon>Nematoda</taxon>
        <taxon>Chromadorea</taxon>
        <taxon>Rhabditida</taxon>
        <taxon>Spirurina</taxon>
        <taxon>Spiruromorpha</taxon>
        <taxon>Filarioidea</taxon>
        <taxon>Onchocercidae</taxon>
        <taxon>Brugia</taxon>
    </lineage>
</organism>
<dbReference type="AlphaFoldDB" id="A0A3P7SUN0"/>
<dbReference type="EMBL" id="UZAG01002296">
    <property type="protein sequence ID" value="VDO13160.1"/>
    <property type="molecule type" value="Genomic_DNA"/>
</dbReference>
<evidence type="ECO:0000313" key="1">
    <source>
        <dbReference type="EMBL" id="VDO13160.1"/>
    </source>
</evidence>
<proteinExistence type="predicted"/>